<evidence type="ECO:0000256" key="1">
    <source>
        <dbReference type="ARBA" id="ARBA00004811"/>
    </source>
</evidence>
<accession>A0A133V129</accession>
<evidence type="ECO:0000256" key="5">
    <source>
        <dbReference type="ARBA" id="ARBA00022679"/>
    </source>
</evidence>
<proteinExistence type="inferred from homology"/>
<dbReference type="EC" id="2.5.1.19" evidence="3"/>
<name>A0A133V129_9EURY</name>
<keyword evidence="10" id="KW-1185">Reference proteome</keyword>
<comment type="pathway">
    <text evidence="1">Metabolic intermediate biosynthesis; chorismate biosynthesis; chorismate from D-erythrose 4-phosphate and phosphoenolpyruvate: step 6/7.</text>
</comment>
<evidence type="ECO:0000313" key="10">
    <source>
        <dbReference type="Proteomes" id="UP000070520"/>
    </source>
</evidence>
<comment type="catalytic activity">
    <reaction evidence="7">
        <text>3-phosphoshikimate + phosphoenolpyruvate = 5-O-(1-carboxyvinyl)-3-phosphoshikimate + phosphate</text>
        <dbReference type="Rhea" id="RHEA:21256"/>
        <dbReference type="ChEBI" id="CHEBI:43474"/>
        <dbReference type="ChEBI" id="CHEBI:57701"/>
        <dbReference type="ChEBI" id="CHEBI:58702"/>
        <dbReference type="ChEBI" id="CHEBI:145989"/>
        <dbReference type="EC" id="2.5.1.19"/>
    </reaction>
    <physiologicalReaction direction="left-to-right" evidence="7">
        <dbReference type="Rhea" id="RHEA:21257"/>
    </physiologicalReaction>
</comment>
<dbReference type="Pfam" id="PF00275">
    <property type="entry name" value="EPSP_synthase"/>
    <property type="match status" value="1"/>
</dbReference>
<evidence type="ECO:0000259" key="8">
    <source>
        <dbReference type="Pfam" id="PF00275"/>
    </source>
</evidence>
<sequence length="427" mass="46907">MDLVVEETQEISGKIEPSPSKFHTQFATAAAFLSEGKSVIKSPLRVDDTRVLAHAIKDMGATVKRTEKKWTIWGLEDYQNPSGHAFDAKNSPMCLSLMASLAAFPSYIMIITADEQLRQTPVPNLIESLRQLGVEVHSTKQDDTPPLVVFESNLKGGKVDFGKNMDPFYLPAALLLMPYAEKKVELVLTPNLKGRFLDASVGLMEKGKTGVSVTQRRLRVPPGGFKPLRVTPPLDMFSTLPYVTAAILTSSKLRISKISHAENVSEFVEVLQKMGVELEQTSRSIKIPPDQELNSRKIDLEGYSELLPFLAIMSTTTSGSTRFVNASKARRMKSDRIKATVEGLKKMGVNVTEQEDGLTIEGPTTLKGSTVDGHNDDVIVAALGVAGLNAKGTTMIRNKAEALRRSYPRFVTEFQNLGANMGYESQF</sequence>
<reference evidence="9 10" key="1">
    <citation type="journal article" date="2016" name="Sci. Rep.">
        <title>Metabolic traits of an uncultured archaeal lineage -MSBL1- from brine pools of the Red Sea.</title>
        <authorList>
            <person name="Mwirichia R."/>
            <person name="Alam I."/>
            <person name="Rashid M."/>
            <person name="Vinu M."/>
            <person name="Ba-Alawi W."/>
            <person name="Anthony Kamau A."/>
            <person name="Kamanda Ngugi D."/>
            <person name="Goker M."/>
            <person name="Klenk H.P."/>
            <person name="Bajic V."/>
            <person name="Stingl U."/>
        </authorList>
    </citation>
    <scope>NUCLEOTIDE SEQUENCE [LARGE SCALE GENOMIC DNA]</scope>
    <source>
        <strain evidence="9">SCGC-AAA261C02</strain>
    </source>
</reference>
<dbReference type="PIRSF" id="PIRSF000505">
    <property type="entry name" value="EPSPS"/>
    <property type="match status" value="1"/>
</dbReference>
<evidence type="ECO:0000256" key="2">
    <source>
        <dbReference type="ARBA" id="ARBA00009948"/>
    </source>
</evidence>
<evidence type="ECO:0000313" key="9">
    <source>
        <dbReference type="EMBL" id="KXB00106.1"/>
    </source>
</evidence>
<gene>
    <name evidence="9" type="ORF">AKJ42_01675</name>
</gene>
<dbReference type="GO" id="GO:0009073">
    <property type="term" value="P:aromatic amino acid family biosynthetic process"/>
    <property type="evidence" value="ECO:0007669"/>
    <property type="project" value="UniProtKB-KW"/>
</dbReference>
<evidence type="ECO:0000256" key="4">
    <source>
        <dbReference type="ARBA" id="ARBA00022605"/>
    </source>
</evidence>
<organism evidence="9 10">
    <name type="scientific">candidate division MSBL1 archaeon SCGC-AAA261C02</name>
    <dbReference type="NCBI Taxonomy" id="1698272"/>
    <lineage>
        <taxon>Archaea</taxon>
        <taxon>Methanobacteriati</taxon>
        <taxon>Methanobacteriota</taxon>
        <taxon>candidate division MSBL1</taxon>
    </lineage>
</organism>
<dbReference type="EMBL" id="LHXW01000013">
    <property type="protein sequence ID" value="KXB00106.1"/>
    <property type="molecule type" value="Genomic_DNA"/>
</dbReference>
<dbReference type="SUPFAM" id="SSF55205">
    <property type="entry name" value="EPT/RTPC-like"/>
    <property type="match status" value="1"/>
</dbReference>
<keyword evidence="6" id="KW-0057">Aromatic amino acid biosynthesis</keyword>
<keyword evidence="5" id="KW-0808">Transferase</keyword>
<dbReference type="Gene3D" id="3.65.10.10">
    <property type="entry name" value="Enolpyruvate transferase domain"/>
    <property type="match status" value="2"/>
</dbReference>
<feature type="domain" description="Enolpyruvate transferase" evidence="8">
    <location>
        <begin position="6"/>
        <end position="412"/>
    </location>
</feature>
<dbReference type="InterPro" id="IPR013792">
    <property type="entry name" value="RNA3'P_cycl/enolpyr_Trfase_a/b"/>
</dbReference>
<evidence type="ECO:0000256" key="3">
    <source>
        <dbReference type="ARBA" id="ARBA00012450"/>
    </source>
</evidence>
<dbReference type="UniPathway" id="UPA00053">
    <property type="reaction ID" value="UER00089"/>
</dbReference>
<dbReference type="Proteomes" id="UP000070520">
    <property type="component" value="Unassembled WGS sequence"/>
</dbReference>
<keyword evidence="4" id="KW-0028">Amino-acid biosynthesis</keyword>
<comment type="caution">
    <text evidence="9">The sequence shown here is derived from an EMBL/GenBank/DDBJ whole genome shotgun (WGS) entry which is preliminary data.</text>
</comment>
<dbReference type="GO" id="GO:0008652">
    <property type="term" value="P:amino acid biosynthetic process"/>
    <property type="evidence" value="ECO:0007669"/>
    <property type="project" value="UniProtKB-KW"/>
</dbReference>
<dbReference type="GO" id="GO:0003866">
    <property type="term" value="F:3-phosphoshikimate 1-carboxyvinyltransferase activity"/>
    <property type="evidence" value="ECO:0007669"/>
    <property type="project" value="UniProtKB-EC"/>
</dbReference>
<dbReference type="PANTHER" id="PTHR21090:SF5">
    <property type="entry name" value="PENTAFUNCTIONAL AROM POLYPEPTIDE"/>
    <property type="match status" value="1"/>
</dbReference>
<dbReference type="InterPro" id="IPR001986">
    <property type="entry name" value="Enolpyruvate_Tfrase_dom"/>
</dbReference>
<dbReference type="PANTHER" id="PTHR21090">
    <property type="entry name" value="AROM/DEHYDROQUINATE SYNTHASE"/>
    <property type="match status" value="1"/>
</dbReference>
<evidence type="ECO:0000256" key="7">
    <source>
        <dbReference type="ARBA" id="ARBA00044633"/>
    </source>
</evidence>
<comment type="similarity">
    <text evidence="2">Belongs to the EPSP synthase family.</text>
</comment>
<dbReference type="InterPro" id="IPR006264">
    <property type="entry name" value="EPSP_synthase"/>
</dbReference>
<dbReference type="AlphaFoldDB" id="A0A133V129"/>
<dbReference type="InterPro" id="IPR036968">
    <property type="entry name" value="Enolpyruvate_Tfrase_sf"/>
</dbReference>
<protein>
    <recommendedName>
        <fullName evidence="3">3-phosphoshikimate 1-carboxyvinyltransferase</fullName>
        <ecNumber evidence="3">2.5.1.19</ecNumber>
    </recommendedName>
</protein>
<dbReference type="GO" id="GO:0009423">
    <property type="term" value="P:chorismate biosynthetic process"/>
    <property type="evidence" value="ECO:0007669"/>
    <property type="project" value="UniProtKB-UniPathway"/>
</dbReference>
<evidence type="ECO:0000256" key="6">
    <source>
        <dbReference type="ARBA" id="ARBA00023141"/>
    </source>
</evidence>